<keyword evidence="2" id="KW-1185">Reference proteome</keyword>
<dbReference type="Proteomes" id="UP000053537">
    <property type="component" value="Unassembled WGS sequence"/>
</dbReference>
<evidence type="ECO:0000313" key="1">
    <source>
        <dbReference type="EMBL" id="KFP84742.1"/>
    </source>
</evidence>
<accession>A0A091N6X4</accession>
<proteinExistence type="predicted"/>
<reference evidence="1 2" key="1">
    <citation type="submission" date="2014-04" db="EMBL/GenBank/DDBJ databases">
        <title>Genome evolution of avian class.</title>
        <authorList>
            <person name="Zhang G."/>
            <person name="Li C."/>
        </authorList>
    </citation>
    <scope>NUCLEOTIDE SEQUENCE [LARGE SCALE GENOMIC DNA]</scope>
    <source>
        <strain evidence="1">BGI_N310</strain>
    </source>
</reference>
<feature type="non-terminal residue" evidence="1">
    <location>
        <position position="177"/>
    </location>
</feature>
<organism evidence="1 2">
    <name type="scientific">Acanthisitta chloris</name>
    <name type="common">rifleman</name>
    <dbReference type="NCBI Taxonomy" id="57068"/>
    <lineage>
        <taxon>Eukaryota</taxon>
        <taxon>Metazoa</taxon>
        <taxon>Chordata</taxon>
        <taxon>Craniata</taxon>
        <taxon>Vertebrata</taxon>
        <taxon>Euteleostomi</taxon>
        <taxon>Archelosauria</taxon>
        <taxon>Archosauria</taxon>
        <taxon>Dinosauria</taxon>
        <taxon>Saurischia</taxon>
        <taxon>Theropoda</taxon>
        <taxon>Coelurosauria</taxon>
        <taxon>Aves</taxon>
        <taxon>Neognathae</taxon>
        <taxon>Neoaves</taxon>
        <taxon>Telluraves</taxon>
        <taxon>Australaves</taxon>
        <taxon>Passeriformes</taxon>
        <taxon>Acanthisittidae</taxon>
        <taxon>Acanthisitta</taxon>
    </lineage>
</organism>
<feature type="non-terminal residue" evidence="1">
    <location>
        <position position="1"/>
    </location>
</feature>
<dbReference type="AlphaFoldDB" id="A0A091N6X4"/>
<gene>
    <name evidence="1" type="ORF">N310_08273</name>
</gene>
<protein>
    <submittedName>
        <fullName evidence="1">Uncharacterized protein</fullName>
    </submittedName>
</protein>
<evidence type="ECO:0000313" key="2">
    <source>
        <dbReference type="Proteomes" id="UP000053537"/>
    </source>
</evidence>
<sequence>RHKELLSKVMAMHKDSEDMNDPSCLSAVLHMYELLRLHEWEKVRSSIQSCWKYKHCTVVFALKKLFDACEKDTEDRTAHIAQVLHIPPSNDTMGNSKQVMMREIRNMLRRSYNQNHTELYSKIVMKTGIDAESPILQLFMLQCCRVYCLLLLQDPPVKAEWSISGTSVDSLEHVNKK</sequence>
<name>A0A091N6X4_9PASS</name>
<dbReference type="EMBL" id="KK842521">
    <property type="protein sequence ID" value="KFP84742.1"/>
    <property type="molecule type" value="Genomic_DNA"/>
</dbReference>